<evidence type="ECO:0000259" key="7">
    <source>
        <dbReference type="Pfam" id="PF01494"/>
    </source>
</evidence>
<dbReference type="Gene3D" id="3.50.50.60">
    <property type="entry name" value="FAD/NAD(P)-binding domain"/>
    <property type="match status" value="1"/>
</dbReference>
<keyword evidence="6" id="KW-0812">Transmembrane</keyword>
<evidence type="ECO:0000256" key="6">
    <source>
        <dbReference type="SAM" id="Phobius"/>
    </source>
</evidence>
<dbReference type="OMA" id="TAGMQVQ"/>
<gene>
    <name evidence="8" type="ORF">MAPG_10060</name>
</gene>
<evidence type="ECO:0000256" key="3">
    <source>
        <dbReference type="ARBA" id="ARBA00022630"/>
    </source>
</evidence>
<sequence length="827" mass="90966">MGFKAIIVGGGVGGLTLANILEQLNIDYVLLEAYGDFTPEVGASIAMLPNGLQILDQIGCRAAFSEGVYPVQTVRVTRQGDLAATIEDWSTRLIKRHGQGVEFNDRRILLKALLGGIKNKEKLLLNKRVCKITTDESCATVETTDGHLYQGDIIVGLDGIKSTVRDEMRRLAAEQSPGYFPDDEWKRVPIEYKCIFGIGKGNKYLPPGSSTQVINQGFSYLVLGGPPGKTYFFLVEKLPKKIFAGETPRYTDEDAKAFVDKHRNDVIIEGCTFGDVFDNHTSFGMTPLHEHAFDQWHYGRIITLGDAAHKVNPIAGQGGNAAMESVAAFANFLKRRLDALPSPSASLSAADVDAILRDTQALRHERARQVVMYSRTAQKTYAREGWLGMKLTYLLPLLLSQEKLMESWASVMADAVRVEHLPVVFRPHYVPFTVELPAKPMRRRVGLERTATALALAGLTWLAGFGIRAFGQLPDAMFGQPFRQTFTGYGVDRIFRVLTKLFAVGLASPVPEQRLQLAYFVPMMAPTVLIWLVEAHRRGNAQTLFGRLLTWPGFLAVLYQLLTIARVGPVYFLLTLLLSFNPLYNRTGARSVDPDVARAVLPAVVLGYVVPSVLMLLPPSVTGPALWQDFATMWQMAPVVVGPVATLIATGIRSARRAATTKKGGAVVEEQGPELEMYKNKDVPHLLTAYKAAFFATAALHVGFLAYVVASPSLSLSKLFLDVPWPWSPKGARWEVGLSAREIAFVLFKRDLFGFAAANLVWCLHSVFEMRRLGYVTTAAATKAALAVPASLLLLGPGAMYAGTWFWREKTIAGLSRMEAGAEKKKQ</sequence>
<reference evidence="8" key="3">
    <citation type="submission" date="2011-03" db="EMBL/GenBank/DDBJ databases">
        <title>Annotation of Magnaporthe poae ATCC 64411.</title>
        <authorList>
            <person name="Ma L.-J."/>
            <person name="Dead R."/>
            <person name="Young S.K."/>
            <person name="Zeng Q."/>
            <person name="Gargeya S."/>
            <person name="Fitzgerald M."/>
            <person name="Haas B."/>
            <person name="Abouelleil A."/>
            <person name="Alvarado L."/>
            <person name="Arachchi H.M."/>
            <person name="Berlin A."/>
            <person name="Brown A."/>
            <person name="Chapman S.B."/>
            <person name="Chen Z."/>
            <person name="Dunbar C."/>
            <person name="Freedman E."/>
            <person name="Gearin G."/>
            <person name="Gellesch M."/>
            <person name="Goldberg J."/>
            <person name="Griggs A."/>
            <person name="Gujja S."/>
            <person name="Heiman D."/>
            <person name="Howarth C."/>
            <person name="Larson L."/>
            <person name="Lui A."/>
            <person name="MacDonald P.J.P."/>
            <person name="Mehta T."/>
            <person name="Montmayeur A."/>
            <person name="Murphy C."/>
            <person name="Neiman D."/>
            <person name="Pearson M."/>
            <person name="Priest M."/>
            <person name="Roberts A."/>
            <person name="Saif S."/>
            <person name="Shea T."/>
            <person name="Shenoy N."/>
            <person name="Sisk P."/>
            <person name="Stolte C."/>
            <person name="Sykes S."/>
            <person name="Yandava C."/>
            <person name="Wortman J."/>
            <person name="Nusbaum C."/>
            <person name="Birren B."/>
        </authorList>
    </citation>
    <scope>NUCLEOTIDE SEQUENCE</scope>
    <source>
        <strain evidence="8">ATCC 64411</strain>
    </source>
</reference>
<protein>
    <recommendedName>
        <fullName evidence="7">FAD-binding domain-containing protein</fullName>
    </recommendedName>
</protein>
<keyword evidence="3" id="KW-0285">Flavoprotein</keyword>
<evidence type="ECO:0000256" key="2">
    <source>
        <dbReference type="ARBA" id="ARBA00007992"/>
    </source>
</evidence>
<dbReference type="GO" id="GO:0004497">
    <property type="term" value="F:monooxygenase activity"/>
    <property type="evidence" value="ECO:0007669"/>
    <property type="project" value="InterPro"/>
</dbReference>
<evidence type="ECO:0000256" key="1">
    <source>
        <dbReference type="ARBA" id="ARBA00001974"/>
    </source>
</evidence>
<keyword evidence="6" id="KW-1133">Transmembrane helix</keyword>
<feature type="transmembrane region" description="Helical" evidence="6">
    <location>
        <begin position="689"/>
        <end position="710"/>
    </location>
</feature>
<dbReference type="EMBL" id="ADBL01002581">
    <property type="status" value="NOT_ANNOTATED_CDS"/>
    <property type="molecule type" value="Genomic_DNA"/>
</dbReference>
<dbReference type="eggNOG" id="KOG2614">
    <property type="taxonomic scope" value="Eukaryota"/>
</dbReference>
<dbReference type="InterPro" id="IPR002938">
    <property type="entry name" value="FAD-bd"/>
</dbReference>
<reference evidence="9" key="4">
    <citation type="journal article" date="2015" name="G3 (Bethesda)">
        <title>Genome sequences of three phytopathogenic species of the Magnaporthaceae family of fungi.</title>
        <authorList>
            <person name="Okagaki L.H."/>
            <person name="Nunes C.C."/>
            <person name="Sailsbery J."/>
            <person name="Clay B."/>
            <person name="Brown D."/>
            <person name="John T."/>
            <person name="Oh Y."/>
            <person name="Young N."/>
            <person name="Fitzgerald M."/>
            <person name="Haas B.J."/>
            <person name="Zeng Q."/>
            <person name="Young S."/>
            <person name="Adiconis X."/>
            <person name="Fan L."/>
            <person name="Levin J.Z."/>
            <person name="Mitchell T.K."/>
            <person name="Okubara P.A."/>
            <person name="Farman M.L."/>
            <person name="Kohn L.M."/>
            <person name="Birren B."/>
            <person name="Ma L.-J."/>
            <person name="Dean R.A."/>
        </authorList>
    </citation>
    <scope>NUCLEOTIDE SEQUENCE</scope>
    <source>
        <strain evidence="9">ATCC 64411 / 73-15</strain>
    </source>
</reference>
<dbReference type="PANTHER" id="PTHR47356">
    <property type="entry name" value="FAD-DEPENDENT MONOOXYGENASE ASQG-RELATED"/>
    <property type="match status" value="1"/>
</dbReference>
<dbReference type="VEuPathDB" id="FungiDB:MAPG_10060"/>
<accession>A0A0C4EBK8</accession>
<dbReference type="PRINTS" id="PR00420">
    <property type="entry name" value="RNGMNOXGNASE"/>
</dbReference>
<keyword evidence="6" id="KW-0472">Membrane</keyword>
<keyword evidence="4" id="KW-0274">FAD</keyword>
<comment type="cofactor">
    <cofactor evidence="1">
        <name>FAD</name>
        <dbReference type="ChEBI" id="CHEBI:57692"/>
    </cofactor>
</comment>
<feature type="transmembrane region" description="Helical" evidence="6">
    <location>
        <begin position="632"/>
        <end position="652"/>
    </location>
</feature>
<reference evidence="10" key="1">
    <citation type="submission" date="2010-05" db="EMBL/GenBank/DDBJ databases">
        <title>The genome sequence of Magnaporthe poae strain ATCC 64411.</title>
        <authorList>
            <person name="Ma L.-J."/>
            <person name="Dead R."/>
            <person name="Young S."/>
            <person name="Zeng Q."/>
            <person name="Koehrsen M."/>
            <person name="Alvarado L."/>
            <person name="Berlin A."/>
            <person name="Chapman S.B."/>
            <person name="Chen Z."/>
            <person name="Freedman E."/>
            <person name="Gellesch M."/>
            <person name="Goldberg J."/>
            <person name="Griggs A."/>
            <person name="Gujja S."/>
            <person name="Heilman E.R."/>
            <person name="Heiman D."/>
            <person name="Hepburn T."/>
            <person name="Howarth C."/>
            <person name="Jen D."/>
            <person name="Larson L."/>
            <person name="Mehta T."/>
            <person name="Neiman D."/>
            <person name="Pearson M."/>
            <person name="Roberts A."/>
            <person name="Saif S."/>
            <person name="Shea T."/>
            <person name="Shenoy N."/>
            <person name="Sisk P."/>
            <person name="Stolte C."/>
            <person name="Sykes S."/>
            <person name="Walk T."/>
            <person name="White J."/>
            <person name="Yandava C."/>
            <person name="Haas B."/>
            <person name="Nusbaum C."/>
            <person name="Birren B."/>
        </authorList>
    </citation>
    <scope>NUCLEOTIDE SEQUENCE [LARGE SCALE GENOMIC DNA]</scope>
    <source>
        <strain evidence="10">ATCC 64411 / 73-15</strain>
    </source>
</reference>
<dbReference type="InterPro" id="IPR050562">
    <property type="entry name" value="FAD_mOase_fung"/>
</dbReference>
<feature type="transmembrane region" description="Helical" evidence="6">
    <location>
        <begin position="568"/>
        <end position="584"/>
    </location>
</feature>
<feature type="domain" description="FAD-binding" evidence="7">
    <location>
        <begin position="5"/>
        <end position="167"/>
    </location>
</feature>
<reference evidence="9" key="5">
    <citation type="submission" date="2015-06" db="UniProtKB">
        <authorList>
            <consortium name="EnsemblFungi"/>
        </authorList>
    </citation>
    <scope>IDENTIFICATION</scope>
    <source>
        <strain evidence="9">ATCC 64411</strain>
    </source>
</reference>
<evidence type="ECO:0000313" key="10">
    <source>
        <dbReference type="Proteomes" id="UP000011715"/>
    </source>
</evidence>
<comment type="similarity">
    <text evidence="2">Belongs to the paxM FAD-dependent monooxygenase family.</text>
</comment>
<feature type="transmembrane region" description="Helical" evidence="6">
    <location>
        <begin position="784"/>
        <end position="807"/>
    </location>
</feature>
<dbReference type="STRING" id="644358.A0A0C4EBK8"/>
<dbReference type="Pfam" id="PF01494">
    <property type="entry name" value="FAD_binding_3"/>
    <property type="match status" value="2"/>
</dbReference>
<dbReference type="EnsemblFungi" id="MAPG_10060T0">
    <property type="protein sequence ID" value="MAPG_10060T0"/>
    <property type="gene ID" value="MAPG_10060"/>
</dbReference>
<dbReference type="AlphaFoldDB" id="A0A0C4EBK8"/>
<reference evidence="8" key="2">
    <citation type="submission" date="2010-05" db="EMBL/GenBank/DDBJ databases">
        <title>The Genome Sequence of Magnaporthe poae strain ATCC 64411.</title>
        <authorList>
            <consortium name="The Broad Institute Genome Sequencing Platform"/>
            <consortium name="Broad Institute Genome Sequencing Center for Infectious Disease"/>
            <person name="Ma L.-J."/>
            <person name="Dead R."/>
            <person name="Young S."/>
            <person name="Zeng Q."/>
            <person name="Koehrsen M."/>
            <person name="Alvarado L."/>
            <person name="Berlin A."/>
            <person name="Chapman S.B."/>
            <person name="Chen Z."/>
            <person name="Freedman E."/>
            <person name="Gellesch M."/>
            <person name="Goldberg J."/>
            <person name="Griggs A."/>
            <person name="Gujja S."/>
            <person name="Heilman E.R."/>
            <person name="Heiman D."/>
            <person name="Hepburn T."/>
            <person name="Howarth C."/>
            <person name="Jen D."/>
            <person name="Larson L."/>
            <person name="Mehta T."/>
            <person name="Neiman D."/>
            <person name="Pearson M."/>
            <person name="Roberts A."/>
            <person name="Saif S."/>
            <person name="Shea T."/>
            <person name="Shenoy N."/>
            <person name="Sisk P."/>
            <person name="Stolte C."/>
            <person name="Sykes S."/>
            <person name="Walk T."/>
            <person name="White J."/>
            <person name="Yandava C."/>
            <person name="Haas B."/>
            <person name="Nusbaum C."/>
            <person name="Birren B."/>
        </authorList>
    </citation>
    <scope>NUCLEOTIDE SEQUENCE</scope>
    <source>
        <strain evidence="8">ATCC 64411</strain>
    </source>
</reference>
<dbReference type="GO" id="GO:0071949">
    <property type="term" value="F:FAD binding"/>
    <property type="evidence" value="ECO:0007669"/>
    <property type="project" value="InterPro"/>
</dbReference>
<feature type="transmembrane region" description="Helical" evidence="6">
    <location>
        <begin position="596"/>
        <end position="617"/>
    </location>
</feature>
<evidence type="ECO:0000256" key="4">
    <source>
        <dbReference type="ARBA" id="ARBA00022827"/>
    </source>
</evidence>
<evidence type="ECO:0000256" key="5">
    <source>
        <dbReference type="ARBA" id="ARBA00023002"/>
    </source>
</evidence>
<dbReference type="PANTHER" id="PTHR47356:SF2">
    <property type="entry name" value="FAD-BINDING DOMAIN-CONTAINING PROTEIN-RELATED"/>
    <property type="match status" value="1"/>
</dbReference>
<keyword evidence="10" id="KW-1185">Reference proteome</keyword>
<dbReference type="InterPro" id="IPR036188">
    <property type="entry name" value="FAD/NAD-bd_sf"/>
</dbReference>
<evidence type="ECO:0000313" key="8">
    <source>
        <dbReference type="EMBL" id="KLU91542.1"/>
    </source>
</evidence>
<proteinExistence type="inferred from homology"/>
<dbReference type="OrthoDB" id="16820at2759"/>
<keyword evidence="5" id="KW-0560">Oxidoreductase</keyword>
<feature type="domain" description="FAD-binding" evidence="7">
    <location>
        <begin position="281"/>
        <end position="331"/>
    </location>
</feature>
<evidence type="ECO:0000313" key="9">
    <source>
        <dbReference type="EnsemblFungi" id="MAPG_10060T0"/>
    </source>
</evidence>
<dbReference type="EMBL" id="GL876977">
    <property type="protein sequence ID" value="KLU91542.1"/>
    <property type="molecule type" value="Genomic_DNA"/>
</dbReference>
<name>A0A0C4EBK8_MAGP6</name>
<dbReference type="SUPFAM" id="SSF51905">
    <property type="entry name" value="FAD/NAD(P)-binding domain"/>
    <property type="match status" value="1"/>
</dbReference>
<dbReference type="Proteomes" id="UP000011715">
    <property type="component" value="Unassembled WGS sequence"/>
</dbReference>
<organism evidence="9 10">
    <name type="scientific">Magnaporthiopsis poae (strain ATCC 64411 / 73-15)</name>
    <name type="common">Kentucky bluegrass fungus</name>
    <name type="synonym">Magnaporthe poae</name>
    <dbReference type="NCBI Taxonomy" id="644358"/>
    <lineage>
        <taxon>Eukaryota</taxon>
        <taxon>Fungi</taxon>
        <taxon>Dikarya</taxon>
        <taxon>Ascomycota</taxon>
        <taxon>Pezizomycotina</taxon>
        <taxon>Sordariomycetes</taxon>
        <taxon>Sordariomycetidae</taxon>
        <taxon>Magnaporthales</taxon>
        <taxon>Magnaporthaceae</taxon>
        <taxon>Magnaporthiopsis</taxon>
    </lineage>
</organism>